<accession>A0A1R3XIN3</accession>
<dbReference type="InterPro" id="IPR029044">
    <property type="entry name" value="Nucleotide-diphossugar_trans"/>
</dbReference>
<keyword evidence="2" id="KW-0808">Transferase</keyword>
<dbReference type="SUPFAM" id="SSF53448">
    <property type="entry name" value="Nucleotide-diphospho-sugar transferases"/>
    <property type="match status" value="1"/>
</dbReference>
<dbReference type="STRING" id="1317125.SAMN05444128_2445"/>
<dbReference type="OrthoDB" id="848759at2"/>
<gene>
    <name evidence="2" type="ORF">SAMN05444128_2445</name>
</gene>
<protein>
    <submittedName>
        <fullName evidence="2">Glycosyl transferase family 2</fullName>
    </submittedName>
</protein>
<proteinExistence type="predicted"/>
<organism evidence="2 3">
    <name type="scientific">Pontibacter indicus</name>
    <dbReference type="NCBI Taxonomy" id="1317125"/>
    <lineage>
        <taxon>Bacteria</taxon>
        <taxon>Pseudomonadati</taxon>
        <taxon>Bacteroidota</taxon>
        <taxon>Cytophagia</taxon>
        <taxon>Cytophagales</taxon>
        <taxon>Hymenobacteraceae</taxon>
        <taxon>Pontibacter</taxon>
    </lineage>
</organism>
<evidence type="ECO:0000313" key="3">
    <source>
        <dbReference type="Proteomes" id="UP000187181"/>
    </source>
</evidence>
<dbReference type="Proteomes" id="UP000187181">
    <property type="component" value="Unassembled WGS sequence"/>
</dbReference>
<name>A0A1R3XIN3_9BACT</name>
<evidence type="ECO:0000313" key="2">
    <source>
        <dbReference type="EMBL" id="SIT91034.1"/>
    </source>
</evidence>
<evidence type="ECO:0000259" key="1">
    <source>
        <dbReference type="Pfam" id="PF00535"/>
    </source>
</evidence>
<dbReference type="AlphaFoldDB" id="A0A1R3XIN3"/>
<reference evidence="3" key="1">
    <citation type="submission" date="2017-01" db="EMBL/GenBank/DDBJ databases">
        <authorList>
            <person name="Varghese N."/>
            <person name="Submissions S."/>
        </authorList>
    </citation>
    <scope>NUCLEOTIDE SEQUENCE [LARGE SCALE GENOMIC DNA]</scope>
    <source>
        <strain evidence="3">LP100</strain>
    </source>
</reference>
<sequence>MTKRITVVFTSCNRFDLLEATLKTFFKYNTYPVEKILVIEDSGNRKGLEKVLQKFSYDRFETIVNPEQLGQRRSIEIAYSHVDTEYVFHCEDDWVFLREGFIEDSLALMEAFPKLITVWGRIAKELPADFFAEEVQEYQGIRYREVKKEIFILNPSLKRMSDYKLMGGFTQFSLGQFEREISDFFSELGYTAVILDRPYTTHLGLHRRVHYRDKANKYLKLDNKFKQAKASVYKFFKLGRFKQQ</sequence>
<dbReference type="Gene3D" id="3.90.550.10">
    <property type="entry name" value="Spore Coat Polysaccharide Biosynthesis Protein SpsA, Chain A"/>
    <property type="match status" value="1"/>
</dbReference>
<dbReference type="EMBL" id="FTPP01000002">
    <property type="protein sequence ID" value="SIT91034.1"/>
    <property type="molecule type" value="Genomic_DNA"/>
</dbReference>
<keyword evidence="3" id="KW-1185">Reference proteome</keyword>
<dbReference type="GO" id="GO:0016740">
    <property type="term" value="F:transferase activity"/>
    <property type="evidence" value="ECO:0007669"/>
    <property type="project" value="UniProtKB-KW"/>
</dbReference>
<feature type="domain" description="Glycosyltransferase 2-like" evidence="1">
    <location>
        <begin position="6"/>
        <end position="131"/>
    </location>
</feature>
<dbReference type="Pfam" id="PF00535">
    <property type="entry name" value="Glycos_transf_2"/>
    <property type="match status" value="1"/>
</dbReference>
<dbReference type="RefSeq" id="WP_076669225.1">
    <property type="nucleotide sequence ID" value="NZ_FTPP01000002.1"/>
</dbReference>
<dbReference type="InterPro" id="IPR001173">
    <property type="entry name" value="Glyco_trans_2-like"/>
</dbReference>